<accession>F2N9A9</accession>
<dbReference type="STRING" id="700015.Corgl_1762"/>
<dbReference type="OrthoDB" id="9810372at2"/>
<evidence type="ECO:0000313" key="3">
    <source>
        <dbReference type="Proteomes" id="UP000006851"/>
    </source>
</evidence>
<protein>
    <submittedName>
        <fullName evidence="2">ROK family protein</fullName>
    </submittedName>
</protein>
<evidence type="ECO:0000313" key="2">
    <source>
        <dbReference type="EMBL" id="AEB07857.1"/>
    </source>
</evidence>
<reference evidence="3" key="1">
    <citation type="journal article" date="2013" name="Stand. Genomic Sci.">
        <title>Complete genome sequence of Coriobacterium glomerans type strain (PW2(T)) from the midgut of Pyrrhocoris apterus L. (red soldier bug).</title>
        <authorList>
            <person name="Stackebrandt E."/>
            <person name="Zeytun A."/>
            <person name="Lapidus A."/>
            <person name="Nolan M."/>
            <person name="Lucas S."/>
            <person name="Hammon N."/>
            <person name="Deshpande S."/>
            <person name="Cheng J.F."/>
            <person name="Tapia R."/>
            <person name="Goodwin L.A."/>
            <person name="Pitluck S."/>
            <person name="Liolios K."/>
            <person name="Pagani I."/>
            <person name="Ivanova N."/>
            <person name="Mavromatis K."/>
            <person name="Mikhailova N."/>
            <person name="Huntemann M."/>
            <person name="Pati A."/>
            <person name="Chen A."/>
            <person name="Palaniappan K."/>
            <person name="Chang Y.J."/>
            <person name="Land M."/>
            <person name="Hauser L."/>
            <person name="Rohde M."/>
            <person name="Pukall R."/>
            <person name="Goker M."/>
            <person name="Detter J.C."/>
            <person name="Woyke T."/>
            <person name="Bristow J."/>
            <person name="Eisen J.A."/>
            <person name="Markowitz V."/>
            <person name="Hugenholtz P."/>
            <person name="Kyrpides N.C."/>
            <person name="Klenk H.P."/>
        </authorList>
    </citation>
    <scope>NUCLEOTIDE SEQUENCE</scope>
    <source>
        <strain evidence="3">ATCC 49209 / DSM 20642 / JCM 10262 / PW2</strain>
    </source>
</reference>
<dbReference type="PANTHER" id="PTHR18964">
    <property type="entry name" value="ROK (REPRESSOR, ORF, KINASE) FAMILY"/>
    <property type="match status" value="1"/>
</dbReference>
<sequence>MASCLGIDIGGTCIKWALFSRESDIIERGELPTAFNGCDEVVDAISSIGRAHAGCFGTIGVSAPGLVAAGDRDGTIHYGGALPYMDGCPVGRILRERFDVPVSVNNDGKCCAMGEYAAGALAGAHVGVVLAIGTGIGGGIVIEGNVLNGTHCASGEFSGLRNNVEEPIDSENAFAAQCGWLGLRSLILAEKGLEENPAYADVDGRKLFAWIEAGDEAALRGLRRYARIFAGHLFNLQSILDPDVFAIAGGISCRPELIQAISSEVTRQHADYLGPLAVVSAPRVVRARLGNDANLYGAMRQATKLIEGDPSALDT</sequence>
<dbReference type="InterPro" id="IPR043129">
    <property type="entry name" value="ATPase_NBD"/>
</dbReference>
<dbReference type="KEGG" id="cgo:Corgl_1762"/>
<dbReference type="Pfam" id="PF00480">
    <property type="entry name" value="ROK"/>
    <property type="match status" value="1"/>
</dbReference>
<dbReference type="AlphaFoldDB" id="F2N9A9"/>
<dbReference type="PANTHER" id="PTHR18964:SF170">
    <property type="entry name" value="SUGAR KINASE"/>
    <property type="match status" value="1"/>
</dbReference>
<dbReference type="InterPro" id="IPR000600">
    <property type="entry name" value="ROK"/>
</dbReference>
<dbReference type="Gene3D" id="3.30.420.40">
    <property type="match status" value="2"/>
</dbReference>
<organism evidence="2 3">
    <name type="scientific">Coriobacterium glomerans (strain ATCC 49209 / DSM 20642 / JCM 10262 / PW2)</name>
    <dbReference type="NCBI Taxonomy" id="700015"/>
    <lineage>
        <taxon>Bacteria</taxon>
        <taxon>Bacillati</taxon>
        <taxon>Actinomycetota</taxon>
        <taxon>Coriobacteriia</taxon>
        <taxon>Coriobacteriales</taxon>
        <taxon>Coriobacteriaceae</taxon>
        <taxon>Coriobacterium</taxon>
    </lineage>
</organism>
<gene>
    <name evidence="2" type="ordered locus">Corgl_1762</name>
</gene>
<dbReference type="SUPFAM" id="SSF53067">
    <property type="entry name" value="Actin-like ATPase domain"/>
    <property type="match status" value="1"/>
</dbReference>
<dbReference type="eggNOG" id="COG1940">
    <property type="taxonomic scope" value="Bacteria"/>
</dbReference>
<name>F2N9A9_CORGP</name>
<dbReference type="HOGENOM" id="CLU_036604_0_2_11"/>
<keyword evidence="3" id="KW-1185">Reference proteome</keyword>
<dbReference type="RefSeq" id="WP_013709599.1">
    <property type="nucleotide sequence ID" value="NC_015389.1"/>
</dbReference>
<comment type="similarity">
    <text evidence="1">Belongs to the ROK (NagC/XylR) family.</text>
</comment>
<evidence type="ECO:0000256" key="1">
    <source>
        <dbReference type="ARBA" id="ARBA00006479"/>
    </source>
</evidence>
<dbReference type="EMBL" id="CP002628">
    <property type="protein sequence ID" value="AEB07857.1"/>
    <property type="molecule type" value="Genomic_DNA"/>
</dbReference>
<proteinExistence type="inferred from homology"/>
<dbReference type="Proteomes" id="UP000006851">
    <property type="component" value="Chromosome"/>
</dbReference>